<evidence type="ECO:0000256" key="7">
    <source>
        <dbReference type="ARBA" id="ARBA00022729"/>
    </source>
</evidence>
<dbReference type="InterPro" id="IPR001967">
    <property type="entry name" value="Peptidase_S11_N"/>
</dbReference>
<feature type="domain" description="Peptidase S11 D-Ala-D-Ala carboxypeptidase A C-terminal" evidence="16">
    <location>
        <begin position="313"/>
        <end position="421"/>
    </location>
</feature>
<dbReference type="Gene3D" id="2.60.410.10">
    <property type="entry name" value="D-Ala-D-Ala carboxypeptidase, C-terminal domain"/>
    <property type="match status" value="1"/>
</dbReference>
<name>A0A917S567_9BACL</name>
<keyword evidence="9" id="KW-0133">Cell shape</keyword>
<dbReference type="GO" id="GO:0009252">
    <property type="term" value="P:peptidoglycan biosynthetic process"/>
    <property type="evidence" value="ECO:0007669"/>
    <property type="project" value="UniProtKB-KW"/>
</dbReference>
<evidence type="ECO:0000256" key="12">
    <source>
        <dbReference type="ARBA" id="ARBA00034000"/>
    </source>
</evidence>
<dbReference type="SUPFAM" id="SSF56601">
    <property type="entry name" value="beta-lactamase/transpeptidase-like"/>
    <property type="match status" value="1"/>
</dbReference>
<dbReference type="InterPro" id="IPR018044">
    <property type="entry name" value="Peptidase_S11"/>
</dbReference>
<dbReference type="Pfam" id="PF07943">
    <property type="entry name" value="PBP5_C"/>
    <property type="match status" value="1"/>
</dbReference>
<keyword evidence="18" id="KW-1185">Reference proteome</keyword>
<dbReference type="RefSeq" id="WP_188803373.1">
    <property type="nucleotide sequence ID" value="NZ_BMOK01000009.1"/>
</dbReference>
<keyword evidence="8" id="KW-0378">Hydrolase</keyword>
<keyword evidence="10" id="KW-0573">Peptidoglycan synthesis</keyword>
<evidence type="ECO:0000256" key="15">
    <source>
        <dbReference type="RuleBase" id="RU004016"/>
    </source>
</evidence>
<dbReference type="EMBL" id="BMOK01000009">
    <property type="protein sequence ID" value="GGL57969.1"/>
    <property type="molecule type" value="Genomic_DNA"/>
</dbReference>
<feature type="active site" evidence="13">
    <location>
        <position position="134"/>
    </location>
</feature>
<evidence type="ECO:0000313" key="18">
    <source>
        <dbReference type="Proteomes" id="UP000654670"/>
    </source>
</evidence>
<proteinExistence type="inferred from homology"/>
<accession>A0A917S567</accession>
<dbReference type="Pfam" id="PF00768">
    <property type="entry name" value="Peptidase_S11"/>
    <property type="match status" value="1"/>
</dbReference>
<dbReference type="GO" id="GO:0071555">
    <property type="term" value="P:cell wall organization"/>
    <property type="evidence" value="ECO:0007669"/>
    <property type="project" value="UniProtKB-KW"/>
</dbReference>
<evidence type="ECO:0000256" key="14">
    <source>
        <dbReference type="PIRSR" id="PIRSR618044-2"/>
    </source>
</evidence>
<evidence type="ECO:0000259" key="16">
    <source>
        <dbReference type="SMART" id="SM00936"/>
    </source>
</evidence>
<keyword evidence="6" id="KW-0645">Protease</keyword>
<dbReference type="SMART" id="SM00936">
    <property type="entry name" value="PBP5_C"/>
    <property type="match status" value="1"/>
</dbReference>
<keyword evidence="11" id="KW-0961">Cell wall biogenesis/degradation</keyword>
<evidence type="ECO:0000256" key="6">
    <source>
        <dbReference type="ARBA" id="ARBA00022670"/>
    </source>
</evidence>
<comment type="caution">
    <text evidence="17">The sequence shown here is derived from an EMBL/GenBank/DDBJ whole genome shotgun (WGS) entry which is preliminary data.</text>
</comment>
<keyword evidence="7" id="KW-0732">Signal</keyword>
<dbReference type="PANTHER" id="PTHR21581:SF11">
    <property type="entry name" value="D-ALANYL-D-ALANINE CARBOXYPEPTIDASE DACA"/>
    <property type="match status" value="1"/>
</dbReference>
<feature type="binding site" evidence="14">
    <location>
        <position position="263"/>
    </location>
    <ligand>
        <name>substrate</name>
    </ligand>
</feature>
<evidence type="ECO:0000256" key="9">
    <source>
        <dbReference type="ARBA" id="ARBA00022960"/>
    </source>
</evidence>
<dbReference type="GO" id="GO:0009002">
    <property type="term" value="F:serine-type D-Ala-D-Ala carboxypeptidase activity"/>
    <property type="evidence" value="ECO:0007669"/>
    <property type="project" value="UniProtKB-EC"/>
</dbReference>
<dbReference type="GO" id="GO:0006508">
    <property type="term" value="P:proteolysis"/>
    <property type="evidence" value="ECO:0007669"/>
    <property type="project" value="UniProtKB-KW"/>
</dbReference>
<keyword evidence="5 17" id="KW-0121">Carboxypeptidase</keyword>
<dbReference type="InterPro" id="IPR012338">
    <property type="entry name" value="Beta-lactam/transpept-like"/>
</dbReference>
<dbReference type="InterPro" id="IPR037167">
    <property type="entry name" value="Peptidase_S11_C_sf"/>
</dbReference>
<evidence type="ECO:0000256" key="3">
    <source>
        <dbReference type="ARBA" id="ARBA00007164"/>
    </source>
</evidence>
<dbReference type="Gene3D" id="3.40.710.10">
    <property type="entry name" value="DD-peptidase/beta-lactamase superfamily"/>
    <property type="match status" value="1"/>
</dbReference>
<comment type="similarity">
    <text evidence="3 15">Belongs to the peptidase S11 family.</text>
</comment>
<dbReference type="AlphaFoldDB" id="A0A917S567"/>
<evidence type="ECO:0000256" key="11">
    <source>
        <dbReference type="ARBA" id="ARBA00023316"/>
    </source>
</evidence>
<evidence type="ECO:0000313" key="17">
    <source>
        <dbReference type="EMBL" id="GGL57969.1"/>
    </source>
</evidence>
<organism evidence="17 18">
    <name type="scientific">Sporolactobacillus putidus</name>
    <dbReference type="NCBI Taxonomy" id="492735"/>
    <lineage>
        <taxon>Bacteria</taxon>
        <taxon>Bacillati</taxon>
        <taxon>Bacillota</taxon>
        <taxon>Bacilli</taxon>
        <taxon>Bacillales</taxon>
        <taxon>Sporolactobacillaceae</taxon>
        <taxon>Sporolactobacillus</taxon>
    </lineage>
</organism>
<dbReference type="PANTHER" id="PTHR21581">
    <property type="entry name" value="D-ALANYL-D-ALANINE CARBOXYPEPTIDASE"/>
    <property type="match status" value="1"/>
</dbReference>
<evidence type="ECO:0000256" key="10">
    <source>
        <dbReference type="ARBA" id="ARBA00022984"/>
    </source>
</evidence>
<dbReference type="GO" id="GO:0008360">
    <property type="term" value="P:regulation of cell shape"/>
    <property type="evidence" value="ECO:0007669"/>
    <property type="project" value="UniProtKB-KW"/>
</dbReference>
<reference evidence="17" key="2">
    <citation type="submission" date="2020-09" db="EMBL/GenBank/DDBJ databases">
        <authorList>
            <person name="Sun Q."/>
            <person name="Ohkuma M."/>
        </authorList>
    </citation>
    <scope>NUCLEOTIDE SEQUENCE</scope>
    <source>
        <strain evidence="17">JCM 15325</strain>
    </source>
</reference>
<gene>
    <name evidence="17" type="primary">dacA</name>
    <name evidence="17" type="ORF">GCM10007968_22430</name>
</gene>
<evidence type="ECO:0000256" key="4">
    <source>
        <dbReference type="ARBA" id="ARBA00012448"/>
    </source>
</evidence>
<dbReference type="EC" id="3.4.16.4" evidence="4"/>
<evidence type="ECO:0000256" key="8">
    <source>
        <dbReference type="ARBA" id="ARBA00022801"/>
    </source>
</evidence>
<comment type="function">
    <text evidence="1">Removes C-terminal D-alanyl residues from sugar-peptide cell wall precursors.</text>
</comment>
<dbReference type="PRINTS" id="PR00725">
    <property type="entry name" value="DADACBPTASE1"/>
</dbReference>
<comment type="pathway">
    <text evidence="2">Cell wall biogenesis; peptidoglycan biosynthesis.</text>
</comment>
<evidence type="ECO:0000256" key="13">
    <source>
        <dbReference type="PIRSR" id="PIRSR618044-1"/>
    </source>
</evidence>
<dbReference type="InterPro" id="IPR015956">
    <property type="entry name" value="Peniciliin-bd_prot_C_sf"/>
</dbReference>
<evidence type="ECO:0000256" key="2">
    <source>
        <dbReference type="ARBA" id="ARBA00004752"/>
    </source>
</evidence>
<evidence type="ECO:0000256" key="1">
    <source>
        <dbReference type="ARBA" id="ARBA00003217"/>
    </source>
</evidence>
<dbReference type="Proteomes" id="UP000654670">
    <property type="component" value="Unassembled WGS sequence"/>
</dbReference>
<comment type="catalytic activity">
    <reaction evidence="12">
        <text>Preferential cleavage: (Ac)2-L-Lys-D-Ala-|-D-Ala. Also transpeptidation of peptidyl-alanyl moieties that are N-acyl substituents of D-alanine.</text>
        <dbReference type="EC" id="3.4.16.4"/>
    </reaction>
</comment>
<reference evidence="17" key="1">
    <citation type="journal article" date="2014" name="Int. J. Syst. Evol. Microbiol.">
        <title>Complete genome sequence of Corynebacterium casei LMG S-19264T (=DSM 44701T), isolated from a smear-ripened cheese.</title>
        <authorList>
            <consortium name="US DOE Joint Genome Institute (JGI-PGF)"/>
            <person name="Walter F."/>
            <person name="Albersmeier A."/>
            <person name="Kalinowski J."/>
            <person name="Ruckert C."/>
        </authorList>
    </citation>
    <scope>NUCLEOTIDE SEQUENCE</scope>
    <source>
        <strain evidence="17">JCM 15325</strain>
    </source>
</reference>
<dbReference type="InterPro" id="IPR012907">
    <property type="entry name" value="Peptidase_S11_C"/>
</dbReference>
<feature type="active site" description="Proton acceptor" evidence="13">
    <location>
        <position position="73"/>
    </location>
</feature>
<feature type="active site" description="Acyl-ester intermediate" evidence="13">
    <location>
        <position position="70"/>
    </location>
</feature>
<sequence length="447" mass="48909">MNFSKRLHHYAVTGLIFILALILGFQSPFASTAKAADTLGIQAKSAILIDYNNGQILYEKNADQLYPPASMTKMMTEYLVMQALHSKKLTWDTKVSISDYAYQISQNRTYSNVPLRKDYQYTVRDLYEAMAIYSANGAAIALAEKIGGSEKNFANLMNQTAKKLGMTNAHYINSSGLENADLGKFASYGGSNGANELSARDLAKLAYHVIKDYPEALSISKIPVKNFTAGVDTPIQMVNWNYMLPGFGSNMKQYTYEGVDGLKTGHTDLAGYCFTGTVNRNGHRLISVVMGTSSDGQRFDQTKTLFDYGYQQFSEKAVAQNDQLIPGQKAIDVHNGQAGSVKLAFGKSMSLMVPNGENSGAAFHVTLDRSKLNKNGQLEAPVKKGEQIGYATLAAGGSTAYGHLFSNDNKIPVVAAEQVDQNSWIVRMFQGIGSFFAGIFSWIASRF</sequence>
<protein>
    <recommendedName>
        <fullName evidence="4">serine-type D-Ala-D-Ala carboxypeptidase</fullName>
        <ecNumber evidence="4">3.4.16.4</ecNumber>
    </recommendedName>
</protein>
<evidence type="ECO:0000256" key="5">
    <source>
        <dbReference type="ARBA" id="ARBA00022645"/>
    </source>
</evidence>
<dbReference type="SUPFAM" id="SSF69189">
    <property type="entry name" value="Penicillin-binding protein associated domain"/>
    <property type="match status" value="1"/>
</dbReference>